<accession>A0A3P7P1Y3</accession>
<dbReference type="InterPro" id="IPR011990">
    <property type="entry name" value="TPR-like_helical_dom_sf"/>
</dbReference>
<dbReference type="EMBL" id="UYRU01096181">
    <property type="protein sequence ID" value="VDN39657.1"/>
    <property type="molecule type" value="Genomic_DNA"/>
</dbReference>
<dbReference type="GO" id="GO:0036503">
    <property type="term" value="P:ERAD pathway"/>
    <property type="evidence" value="ECO:0007669"/>
    <property type="project" value="TreeGrafter"/>
</dbReference>
<reference evidence="2 3" key="1">
    <citation type="submission" date="2018-11" db="EMBL/GenBank/DDBJ databases">
        <authorList>
            <consortium name="Pathogen Informatics"/>
        </authorList>
    </citation>
    <scope>NUCLEOTIDE SEQUENCE [LARGE SCALE GENOMIC DNA]</scope>
</reference>
<dbReference type="PANTHER" id="PTHR11102">
    <property type="entry name" value="SEL-1-LIKE PROTEIN"/>
    <property type="match status" value="1"/>
</dbReference>
<keyword evidence="3" id="KW-1185">Reference proteome</keyword>
<evidence type="ECO:0000313" key="2">
    <source>
        <dbReference type="EMBL" id="VDN39657.1"/>
    </source>
</evidence>
<dbReference type="GO" id="GO:0005789">
    <property type="term" value="C:endoplasmic reticulum membrane"/>
    <property type="evidence" value="ECO:0007669"/>
    <property type="project" value="TreeGrafter"/>
</dbReference>
<dbReference type="OrthoDB" id="6276527at2759"/>
<dbReference type="InterPro" id="IPR006597">
    <property type="entry name" value="Sel1-like"/>
</dbReference>
<dbReference type="PANTHER" id="PTHR11102:SF147">
    <property type="entry name" value="SEL1L ADAPTOR SUBUNIT OF ERAD E3 UBIQUITIN LIGASE"/>
    <property type="match status" value="1"/>
</dbReference>
<dbReference type="Gene3D" id="1.25.40.10">
    <property type="entry name" value="Tetratricopeptide repeat domain"/>
    <property type="match status" value="1"/>
</dbReference>
<dbReference type="InterPro" id="IPR050767">
    <property type="entry name" value="Sel1_AlgK"/>
</dbReference>
<dbReference type="SMART" id="SM00671">
    <property type="entry name" value="SEL1"/>
    <property type="match status" value="2"/>
</dbReference>
<gene>
    <name evidence="2" type="ORF">DILT_LOCUS17968</name>
</gene>
<dbReference type="SUPFAM" id="SSF81901">
    <property type="entry name" value="HCP-like"/>
    <property type="match status" value="1"/>
</dbReference>
<organism evidence="2 3">
    <name type="scientific">Dibothriocephalus latus</name>
    <name type="common">Fish tapeworm</name>
    <name type="synonym">Diphyllobothrium latum</name>
    <dbReference type="NCBI Taxonomy" id="60516"/>
    <lineage>
        <taxon>Eukaryota</taxon>
        <taxon>Metazoa</taxon>
        <taxon>Spiralia</taxon>
        <taxon>Lophotrochozoa</taxon>
        <taxon>Platyhelminthes</taxon>
        <taxon>Cestoda</taxon>
        <taxon>Eucestoda</taxon>
        <taxon>Diphyllobothriidea</taxon>
        <taxon>Diphyllobothriidae</taxon>
        <taxon>Dibothriocephalus</taxon>
    </lineage>
</organism>
<evidence type="ECO:0008006" key="4">
    <source>
        <dbReference type="Google" id="ProtNLM"/>
    </source>
</evidence>
<dbReference type="AlphaFoldDB" id="A0A3P7P1Y3"/>
<name>A0A3P7P1Y3_DIBLA</name>
<sequence length="145" mass="15677">MYKQGLKMLSESRNPVIGDPAALKHINEAAKMGHVKARESMALAMALGWGVPNSLDKAVAEFQALATEGNPRAQLALGLMYAAGIKANVSIPRALIYLTFAALGGDEFAEMTMPVNFIHMEVSMVRSSLNPILPFKDPLLITFSF</sequence>
<comment type="similarity">
    <text evidence="1">Belongs to the sel-1 family.</text>
</comment>
<protein>
    <recommendedName>
        <fullName evidence="4">Sel1 repeat family protein</fullName>
    </recommendedName>
</protein>
<dbReference type="Proteomes" id="UP000281553">
    <property type="component" value="Unassembled WGS sequence"/>
</dbReference>
<proteinExistence type="inferred from homology"/>
<evidence type="ECO:0000313" key="3">
    <source>
        <dbReference type="Proteomes" id="UP000281553"/>
    </source>
</evidence>
<evidence type="ECO:0000256" key="1">
    <source>
        <dbReference type="ARBA" id="ARBA00038101"/>
    </source>
</evidence>